<evidence type="ECO:0000313" key="1">
    <source>
        <dbReference type="EMBL" id="JAE04548.1"/>
    </source>
</evidence>
<reference evidence="1" key="2">
    <citation type="journal article" date="2015" name="Data Brief">
        <title>Shoot transcriptome of the giant reed, Arundo donax.</title>
        <authorList>
            <person name="Barrero R.A."/>
            <person name="Guerrero F.D."/>
            <person name="Moolhuijzen P."/>
            <person name="Goolsby J.A."/>
            <person name="Tidwell J."/>
            <person name="Bellgard S.E."/>
            <person name="Bellgard M.I."/>
        </authorList>
    </citation>
    <scope>NUCLEOTIDE SEQUENCE</scope>
    <source>
        <tissue evidence="1">Shoot tissue taken approximately 20 cm above the soil surface</tissue>
    </source>
</reference>
<organism evidence="1">
    <name type="scientific">Arundo donax</name>
    <name type="common">Giant reed</name>
    <name type="synonym">Donax arundinaceus</name>
    <dbReference type="NCBI Taxonomy" id="35708"/>
    <lineage>
        <taxon>Eukaryota</taxon>
        <taxon>Viridiplantae</taxon>
        <taxon>Streptophyta</taxon>
        <taxon>Embryophyta</taxon>
        <taxon>Tracheophyta</taxon>
        <taxon>Spermatophyta</taxon>
        <taxon>Magnoliopsida</taxon>
        <taxon>Liliopsida</taxon>
        <taxon>Poales</taxon>
        <taxon>Poaceae</taxon>
        <taxon>PACMAD clade</taxon>
        <taxon>Arundinoideae</taxon>
        <taxon>Arundineae</taxon>
        <taxon>Arundo</taxon>
    </lineage>
</organism>
<dbReference type="AlphaFoldDB" id="A0A0A9F8H0"/>
<reference evidence="1" key="1">
    <citation type="submission" date="2014-09" db="EMBL/GenBank/DDBJ databases">
        <authorList>
            <person name="Magalhaes I.L.F."/>
            <person name="Oliveira U."/>
            <person name="Santos F.R."/>
            <person name="Vidigal T.H.D.A."/>
            <person name="Brescovit A.D."/>
            <person name="Santos A.J."/>
        </authorList>
    </citation>
    <scope>NUCLEOTIDE SEQUENCE</scope>
    <source>
        <tissue evidence="1">Shoot tissue taken approximately 20 cm above the soil surface</tissue>
    </source>
</reference>
<accession>A0A0A9F8H0</accession>
<dbReference type="EMBL" id="GBRH01193348">
    <property type="protein sequence ID" value="JAE04548.1"/>
    <property type="molecule type" value="Transcribed_RNA"/>
</dbReference>
<sequence length="74" mass="8668">MQIHQAKWTDDDLHITHPSSESRPMTVLSLTMYSQIISSGWHTVLVPSSTIKLSFIRHHRINHSEVWKPQNYCQ</sequence>
<proteinExistence type="predicted"/>
<protein>
    <submittedName>
        <fullName evidence="1">Uncharacterized protein</fullName>
    </submittedName>
</protein>
<name>A0A0A9F8H0_ARUDO</name>